<organism evidence="2 3">
    <name type="scientific">Prunus dulcis</name>
    <name type="common">Almond</name>
    <name type="synonym">Amygdalus dulcis</name>
    <dbReference type="NCBI Taxonomy" id="3755"/>
    <lineage>
        <taxon>Eukaryota</taxon>
        <taxon>Viridiplantae</taxon>
        <taxon>Streptophyta</taxon>
        <taxon>Embryophyta</taxon>
        <taxon>Tracheophyta</taxon>
        <taxon>Spermatophyta</taxon>
        <taxon>Magnoliopsida</taxon>
        <taxon>eudicotyledons</taxon>
        <taxon>Gunneridae</taxon>
        <taxon>Pentapetalae</taxon>
        <taxon>rosids</taxon>
        <taxon>fabids</taxon>
        <taxon>Rosales</taxon>
        <taxon>Rosaceae</taxon>
        <taxon>Amygdaloideae</taxon>
        <taxon>Amygdaleae</taxon>
        <taxon>Prunus</taxon>
    </lineage>
</organism>
<accession>A0AAD4YQS1</accession>
<evidence type="ECO:0000256" key="1">
    <source>
        <dbReference type="SAM" id="MobiDB-lite"/>
    </source>
</evidence>
<sequence>MYLWGGSKVNKRRFVANLHCIKTEAQFQKQCAIFASAILDKVYVRLAEPLTNDVACTDLNDPNASGKLEGELNDGSRVPITYCHEDDVCKKLDLDSDMAKFRQAMNIPTKRWPGKQKEPSTELSGKRKAAPKPSKDEAATLQAKDVSLLRRKTRLPSALIKSSPKQVLFAEKTQVRVAPSSSTGSSTS</sequence>
<dbReference type="AlphaFoldDB" id="A0AAD4YQS1"/>
<feature type="region of interest" description="Disordered" evidence="1">
    <location>
        <begin position="107"/>
        <end position="145"/>
    </location>
</feature>
<name>A0AAD4YQS1_PRUDU</name>
<dbReference type="EMBL" id="JAJFAZ020000007">
    <property type="protein sequence ID" value="KAI5317875.1"/>
    <property type="molecule type" value="Genomic_DNA"/>
</dbReference>
<keyword evidence="3" id="KW-1185">Reference proteome</keyword>
<comment type="caution">
    <text evidence="2">The sequence shown here is derived from an EMBL/GenBank/DDBJ whole genome shotgun (WGS) entry which is preliminary data.</text>
</comment>
<proteinExistence type="predicted"/>
<reference evidence="2 3" key="1">
    <citation type="journal article" date="2022" name="G3 (Bethesda)">
        <title>Whole-genome sequence and methylome profiling of the almond [Prunus dulcis (Mill.) D.A. Webb] cultivar 'Nonpareil'.</title>
        <authorList>
            <person name="D'Amico-Willman K.M."/>
            <person name="Ouma W.Z."/>
            <person name="Meulia T."/>
            <person name="Sideli G.M."/>
            <person name="Gradziel T.M."/>
            <person name="Fresnedo-Ramirez J."/>
        </authorList>
    </citation>
    <scope>NUCLEOTIDE SEQUENCE [LARGE SCALE GENOMIC DNA]</scope>
    <source>
        <strain evidence="2">Clone GOH B32 T37-40</strain>
    </source>
</reference>
<dbReference type="Proteomes" id="UP001054821">
    <property type="component" value="Chromosome 7"/>
</dbReference>
<evidence type="ECO:0000313" key="3">
    <source>
        <dbReference type="Proteomes" id="UP001054821"/>
    </source>
</evidence>
<evidence type="ECO:0000313" key="2">
    <source>
        <dbReference type="EMBL" id="KAI5317875.1"/>
    </source>
</evidence>
<protein>
    <submittedName>
        <fullName evidence="2">Uncharacterized protein</fullName>
    </submittedName>
</protein>
<gene>
    <name evidence="2" type="ORF">L3X38_037582</name>
</gene>